<evidence type="ECO:0000256" key="3">
    <source>
        <dbReference type="ARBA" id="ARBA00022679"/>
    </source>
</evidence>
<feature type="compositionally biased region" description="Basic and acidic residues" evidence="10">
    <location>
        <begin position="293"/>
        <end position="305"/>
    </location>
</feature>
<feature type="domain" description="RING-type" evidence="11">
    <location>
        <begin position="328"/>
        <end position="382"/>
    </location>
</feature>
<evidence type="ECO:0000256" key="2">
    <source>
        <dbReference type="ARBA" id="ARBA00012251"/>
    </source>
</evidence>
<dbReference type="SUPFAM" id="SSF57850">
    <property type="entry name" value="RING/U-box"/>
    <property type="match status" value="3"/>
</dbReference>
<dbReference type="EMBL" id="JBAWTH010000012">
    <property type="protein sequence ID" value="KAL2289435.1"/>
    <property type="molecule type" value="Genomic_DNA"/>
</dbReference>
<dbReference type="PANTHER" id="PTHR11685">
    <property type="entry name" value="RBR FAMILY RING FINGER AND IBR DOMAIN-CONTAINING"/>
    <property type="match status" value="1"/>
</dbReference>
<sequence>MSSNDGKQLLVFGLSFAQHDNRKMQQLLRHFDKLPDNPGNRASLFVQLNKVAKELMANEAAQDQIQQLTDWMTNGGEFPLGIAPAPAPAPANPGNEVRPSQAVNITHQPGFFRDHLFVRHAHYGRGHTLNGQQGPANAPIQPGPATQRPPAHLGRQYGRGRTISGDWEENDDDDDRWEDRWEGEIDDEMDASMEEYDEVMNDLPGVVFPDMHHFREVAIPGMRARSRHNDPTWDTPFTGPGRTLNDPPDEAGATIAVEGQVADRPQNHPGGVRPQQFRAVVNDLHTQLGLRPPVEHHEDETLTDHEDLDNDESYSHQGEPDDGEEIECPICLEDYPRSRFPRRLTITEFCDHPDKACLNCLDSSIAAIVERGALHLLACPICPQRLSRRDVKEYAKQSVYERYNYLKEQSEIPGHYISCTNPICGGSQPHESEDPMMICNHCKFATCAKHKRPWHQGQTCKEFDLDDAQIERLEEEEATAKLLSREAMSICPKCGQGVTKSDGCDHMRCQCGQEWCYVCSCSYENIIRLGPTAHATFCTYHPNKVNLTKSQQDAARNRIMGLVHGGEVSAELARAREDLRRRRREEIRPKAAEAAEARRRLQKEQDKGQEARADGPPKKKKQKVKLVAPWEEGGWTKKAF</sequence>
<dbReference type="Gene3D" id="3.30.40.10">
    <property type="entry name" value="Zinc/RING finger domain, C3HC4 (zinc finger)"/>
    <property type="match status" value="1"/>
</dbReference>
<evidence type="ECO:0000256" key="4">
    <source>
        <dbReference type="ARBA" id="ARBA00022723"/>
    </source>
</evidence>
<dbReference type="CDD" id="cd20336">
    <property type="entry name" value="Rcat_RBR"/>
    <property type="match status" value="1"/>
</dbReference>
<dbReference type="InterPro" id="IPR013083">
    <property type="entry name" value="Znf_RING/FYVE/PHD"/>
</dbReference>
<dbReference type="SMART" id="SM00184">
    <property type="entry name" value="RING"/>
    <property type="match status" value="2"/>
</dbReference>
<feature type="region of interest" description="Disordered" evidence="10">
    <location>
        <begin position="291"/>
        <end position="325"/>
    </location>
</feature>
<evidence type="ECO:0000259" key="12">
    <source>
        <dbReference type="PROSITE" id="PS51873"/>
    </source>
</evidence>
<name>A0ABR4F4I4_9PEZI</name>
<evidence type="ECO:0000259" key="11">
    <source>
        <dbReference type="PROSITE" id="PS50089"/>
    </source>
</evidence>
<reference evidence="13 14" key="1">
    <citation type="submission" date="2024-03" db="EMBL/GenBank/DDBJ databases">
        <title>A high-quality draft genome sequence of Diaporthe vaccinii, a causative agent of upright dieback and viscid rot disease in cranberry plants.</title>
        <authorList>
            <person name="Sarrasin M."/>
            <person name="Lang B.F."/>
            <person name="Burger G."/>
        </authorList>
    </citation>
    <scope>NUCLEOTIDE SEQUENCE [LARGE SCALE GENOMIC DNA]</scope>
    <source>
        <strain evidence="13 14">IS7</strain>
    </source>
</reference>
<gene>
    <name evidence="13" type="ORF">FJTKL_01725</name>
</gene>
<comment type="caution">
    <text evidence="13">The sequence shown here is derived from an EMBL/GenBank/DDBJ whole genome shotgun (WGS) entry which is preliminary data.</text>
</comment>
<dbReference type="PROSITE" id="PS50089">
    <property type="entry name" value="ZF_RING_2"/>
    <property type="match status" value="1"/>
</dbReference>
<keyword evidence="5" id="KW-0677">Repeat</keyword>
<dbReference type="InterPro" id="IPR031127">
    <property type="entry name" value="E3_UB_ligase_RBR"/>
</dbReference>
<keyword evidence="14" id="KW-1185">Reference proteome</keyword>
<dbReference type="Pfam" id="PF26200">
    <property type="entry name" value="Rcat_RNF216"/>
    <property type="match status" value="1"/>
</dbReference>
<dbReference type="Gene3D" id="1.20.120.1750">
    <property type="match status" value="1"/>
</dbReference>
<keyword evidence="7" id="KW-0833">Ubl conjugation pathway</keyword>
<feature type="region of interest" description="Disordered" evidence="10">
    <location>
        <begin position="585"/>
        <end position="640"/>
    </location>
</feature>
<comment type="catalytic activity">
    <reaction evidence="1">
        <text>[E2 ubiquitin-conjugating enzyme]-S-ubiquitinyl-L-cysteine + [acceptor protein]-L-lysine = [E2 ubiquitin-conjugating enzyme]-L-cysteine + [acceptor protein]-N(6)-ubiquitinyl-L-lysine.</text>
        <dbReference type="EC" id="2.3.2.31"/>
    </reaction>
</comment>
<evidence type="ECO:0000256" key="7">
    <source>
        <dbReference type="ARBA" id="ARBA00022786"/>
    </source>
</evidence>
<evidence type="ECO:0000256" key="10">
    <source>
        <dbReference type="SAM" id="MobiDB-lite"/>
    </source>
</evidence>
<feature type="compositionally biased region" description="Acidic residues" evidence="10">
    <location>
        <begin position="166"/>
        <end position="176"/>
    </location>
</feature>
<dbReference type="EC" id="2.3.2.31" evidence="2"/>
<keyword evidence="8" id="KW-0862">Zinc</keyword>
<dbReference type="Proteomes" id="UP001600888">
    <property type="component" value="Unassembled WGS sequence"/>
</dbReference>
<evidence type="ECO:0000256" key="5">
    <source>
        <dbReference type="ARBA" id="ARBA00022737"/>
    </source>
</evidence>
<evidence type="ECO:0000256" key="8">
    <source>
        <dbReference type="ARBA" id="ARBA00022833"/>
    </source>
</evidence>
<feature type="compositionally biased region" description="Basic and acidic residues" evidence="10">
    <location>
        <begin position="585"/>
        <end position="617"/>
    </location>
</feature>
<feature type="domain" description="RING-type" evidence="12">
    <location>
        <begin position="324"/>
        <end position="542"/>
    </location>
</feature>
<accession>A0ABR4F4I4</accession>
<feature type="region of interest" description="Disordered" evidence="10">
    <location>
        <begin position="130"/>
        <end position="177"/>
    </location>
</feature>
<dbReference type="SMART" id="SM00647">
    <property type="entry name" value="IBR"/>
    <property type="match status" value="2"/>
</dbReference>
<keyword evidence="4" id="KW-0479">Metal-binding</keyword>
<evidence type="ECO:0000256" key="9">
    <source>
        <dbReference type="PROSITE-ProRule" id="PRU00175"/>
    </source>
</evidence>
<evidence type="ECO:0000313" key="14">
    <source>
        <dbReference type="Proteomes" id="UP001600888"/>
    </source>
</evidence>
<dbReference type="CDD" id="cd20335">
    <property type="entry name" value="BRcat_RBR"/>
    <property type="match status" value="1"/>
</dbReference>
<organism evidence="13 14">
    <name type="scientific">Diaporthe vaccinii</name>
    <dbReference type="NCBI Taxonomy" id="105482"/>
    <lineage>
        <taxon>Eukaryota</taxon>
        <taxon>Fungi</taxon>
        <taxon>Dikarya</taxon>
        <taxon>Ascomycota</taxon>
        <taxon>Pezizomycotina</taxon>
        <taxon>Sordariomycetes</taxon>
        <taxon>Sordariomycetidae</taxon>
        <taxon>Diaporthales</taxon>
        <taxon>Diaporthaceae</taxon>
        <taxon>Diaporthe</taxon>
        <taxon>Diaporthe eres species complex</taxon>
    </lineage>
</organism>
<dbReference type="Pfam" id="PF01485">
    <property type="entry name" value="IBR"/>
    <property type="match status" value="1"/>
</dbReference>
<evidence type="ECO:0000256" key="1">
    <source>
        <dbReference type="ARBA" id="ARBA00001798"/>
    </source>
</evidence>
<dbReference type="PROSITE" id="PS51873">
    <property type="entry name" value="TRIAD"/>
    <property type="match status" value="1"/>
</dbReference>
<keyword evidence="6 9" id="KW-0863">Zinc-finger</keyword>
<dbReference type="InterPro" id="IPR001841">
    <property type="entry name" value="Znf_RING"/>
</dbReference>
<dbReference type="InterPro" id="IPR002867">
    <property type="entry name" value="IBR_dom"/>
</dbReference>
<evidence type="ECO:0000256" key="6">
    <source>
        <dbReference type="ARBA" id="ARBA00022771"/>
    </source>
</evidence>
<dbReference type="InterPro" id="IPR044066">
    <property type="entry name" value="TRIAD_supradom"/>
</dbReference>
<evidence type="ECO:0000313" key="13">
    <source>
        <dbReference type="EMBL" id="KAL2289435.1"/>
    </source>
</evidence>
<proteinExistence type="predicted"/>
<protein>
    <recommendedName>
        <fullName evidence="2">RBR-type E3 ubiquitin transferase</fullName>
        <ecNumber evidence="2">2.3.2.31</ecNumber>
    </recommendedName>
</protein>
<keyword evidence="3" id="KW-0808">Transferase</keyword>